<name>A0A1B7HNB9_9ENTR</name>
<dbReference type="EMBL" id="LXEP01000044">
    <property type="protein sequence ID" value="OAT17127.1"/>
    <property type="molecule type" value="Genomic_DNA"/>
</dbReference>
<accession>A0A1B7HNB9</accession>
<organism evidence="1 2">
    <name type="scientific">Buttiauxella gaviniae ATCC 51604</name>
    <dbReference type="NCBI Taxonomy" id="1354253"/>
    <lineage>
        <taxon>Bacteria</taxon>
        <taxon>Pseudomonadati</taxon>
        <taxon>Pseudomonadota</taxon>
        <taxon>Gammaproteobacteria</taxon>
        <taxon>Enterobacterales</taxon>
        <taxon>Enterobacteriaceae</taxon>
        <taxon>Buttiauxella</taxon>
    </lineage>
</organism>
<sequence>MGSEVMKVRLATPAEAEECWNIRNQAIEAIFTSPDYLGKGFAGLILRL</sequence>
<dbReference type="Proteomes" id="UP000078504">
    <property type="component" value="Unassembled WGS sequence"/>
</dbReference>
<proteinExistence type="predicted"/>
<comment type="caution">
    <text evidence="1">The sequence shown here is derived from an EMBL/GenBank/DDBJ whole genome shotgun (WGS) entry which is preliminary data.</text>
</comment>
<reference evidence="1 2" key="1">
    <citation type="submission" date="2016-04" db="EMBL/GenBank/DDBJ databases">
        <title>ATOL: Assembling a taxonomically balanced genome-scale reconstruction of the evolutionary history of the Enterobacteriaceae.</title>
        <authorList>
            <person name="Plunkett G.III."/>
            <person name="Neeno-Eckwall E.C."/>
            <person name="Glasner J.D."/>
            <person name="Perna N.T."/>
        </authorList>
    </citation>
    <scope>NUCLEOTIDE SEQUENCE [LARGE SCALE GENOMIC DNA]</scope>
    <source>
        <strain evidence="1 2">ATCC 51604</strain>
    </source>
</reference>
<protein>
    <submittedName>
        <fullName evidence="1">Uncharacterized protein</fullName>
    </submittedName>
</protein>
<evidence type="ECO:0000313" key="1">
    <source>
        <dbReference type="EMBL" id="OAT17127.1"/>
    </source>
</evidence>
<dbReference type="PATRIC" id="fig|1354253.4.peg.4489"/>
<gene>
    <name evidence="1" type="ORF">M977_04373</name>
</gene>
<dbReference type="AlphaFoldDB" id="A0A1B7HNB9"/>
<evidence type="ECO:0000313" key="2">
    <source>
        <dbReference type="Proteomes" id="UP000078504"/>
    </source>
</evidence>